<feature type="compositionally biased region" description="Basic and acidic residues" evidence="1">
    <location>
        <begin position="157"/>
        <end position="172"/>
    </location>
</feature>
<keyword evidence="4" id="KW-1185">Reference proteome</keyword>
<accession>A0A6N8FA61</accession>
<feature type="transmembrane region" description="Helical" evidence="2">
    <location>
        <begin position="79"/>
        <end position="99"/>
    </location>
</feature>
<protein>
    <submittedName>
        <fullName evidence="3">DUF2069 domain-containing protein</fullName>
    </submittedName>
</protein>
<name>A0A6N8FA61_9GAMM</name>
<dbReference type="Pfam" id="PF09842">
    <property type="entry name" value="DUF2069"/>
    <property type="match status" value="1"/>
</dbReference>
<evidence type="ECO:0000313" key="3">
    <source>
        <dbReference type="EMBL" id="MUH71840.1"/>
    </source>
</evidence>
<comment type="caution">
    <text evidence="3">The sequence shown here is derived from an EMBL/GenBank/DDBJ whole genome shotgun (WGS) entry which is preliminary data.</text>
</comment>
<sequence>MQKHNATATDFQTAPMATFVKKLQRLGSFGFFGLVIYYPILFTLLDTAGNSLSYITLVLFWVPLLFAVKGIYQGNPYTFAWSNFVIMWCYLHGLTAIWTFEGNKLFIVIELVLLTAAFIGNTYFARFRGREMGLALPKIKELKEQEKAQFEGNIKPNNEESVIKPNIEKSDK</sequence>
<feature type="transmembrane region" description="Helical" evidence="2">
    <location>
        <begin position="105"/>
        <end position="124"/>
    </location>
</feature>
<organism evidence="3 4">
    <name type="scientific">Psychrosphaera haliotis</name>
    <dbReference type="NCBI Taxonomy" id="555083"/>
    <lineage>
        <taxon>Bacteria</taxon>
        <taxon>Pseudomonadati</taxon>
        <taxon>Pseudomonadota</taxon>
        <taxon>Gammaproteobacteria</taxon>
        <taxon>Alteromonadales</taxon>
        <taxon>Pseudoalteromonadaceae</taxon>
        <taxon>Psychrosphaera</taxon>
    </lineage>
</organism>
<dbReference type="EMBL" id="WOCD01000003">
    <property type="protein sequence ID" value="MUH71840.1"/>
    <property type="molecule type" value="Genomic_DNA"/>
</dbReference>
<proteinExistence type="predicted"/>
<evidence type="ECO:0000256" key="2">
    <source>
        <dbReference type="SAM" id="Phobius"/>
    </source>
</evidence>
<keyword evidence="2" id="KW-0812">Transmembrane</keyword>
<gene>
    <name evidence="3" type="ORF">GNP35_04720</name>
</gene>
<dbReference type="AlphaFoldDB" id="A0A6N8FA61"/>
<feature type="transmembrane region" description="Helical" evidence="2">
    <location>
        <begin position="26"/>
        <end position="45"/>
    </location>
</feature>
<keyword evidence="2" id="KW-0472">Membrane</keyword>
<feature type="region of interest" description="Disordered" evidence="1">
    <location>
        <begin position="153"/>
        <end position="172"/>
    </location>
</feature>
<evidence type="ECO:0000313" key="4">
    <source>
        <dbReference type="Proteomes" id="UP000439994"/>
    </source>
</evidence>
<dbReference type="RefSeq" id="WP_155694977.1">
    <property type="nucleotide sequence ID" value="NZ_WOCD01000003.1"/>
</dbReference>
<evidence type="ECO:0000256" key="1">
    <source>
        <dbReference type="SAM" id="MobiDB-lite"/>
    </source>
</evidence>
<dbReference type="Proteomes" id="UP000439994">
    <property type="component" value="Unassembled WGS sequence"/>
</dbReference>
<feature type="transmembrane region" description="Helical" evidence="2">
    <location>
        <begin position="51"/>
        <end position="72"/>
    </location>
</feature>
<keyword evidence="2" id="KW-1133">Transmembrane helix</keyword>
<reference evidence="3 4" key="1">
    <citation type="submission" date="2019-11" db="EMBL/GenBank/DDBJ databases">
        <title>P. haliotis isolates from Z. marina roots.</title>
        <authorList>
            <person name="Cohen M."/>
            <person name="Jospin G."/>
            <person name="Eisen J.A."/>
            <person name="Coil D.A."/>
        </authorList>
    </citation>
    <scope>NUCLEOTIDE SEQUENCE [LARGE SCALE GENOMIC DNA]</scope>
    <source>
        <strain evidence="3 4">UCD-MCMsp1aY</strain>
    </source>
</reference>
<dbReference type="InterPro" id="IPR018643">
    <property type="entry name" value="DUF2069_membrane"/>
</dbReference>
<dbReference type="OrthoDB" id="5569826at2"/>